<reference evidence="5" key="1">
    <citation type="submission" date="2019-03" db="EMBL/GenBank/DDBJ databases">
        <title>Single cell metagenomics reveals metabolic interactions within the superorganism composed of flagellate Streblomastix strix and complex community of Bacteroidetes bacteria on its surface.</title>
        <authorList>
            <person name="Treitli S.C."/>
            <person name="Kolisko M."/>
            <person name="Husnik F."/>
            <person name="Keeling P."/>
            <person name="Hampl V."/>
        </authorList>
    </citation>
    <scope>NUCLEOTIDE SEQUENCE</scope>
    <source>
        <strain evidence="5">STM</strain>
    </source>
</reference>
<dbReference type="Gene3D" id="3.90.550.10">
    <property type="entry name" value="Spore Coat Polysaccharide Biosynthesis Protein SpsA, Chain A"/>
    <property type="match status" value="1"/>
</dbReference>
<dbReference type="InterPro" id="IPR050834">
    <property type="entry name" value="Glycosyltransf_2"/>
</dbReference>
<protein>
    <recommendedName>
        <fullName evidence="4">Glycosyltransferase 2-like domain-containing protein</fullName>
    </recommendedName>
</protein>
<keyword evidence="2" id="KW-0328">Glycosyltransferase</keyword>
<comment type="similarity">
    <text evidence="1">Belongs to the glycosyltransferase 2 family.</text>
</comment>
<accession>A0A5J4PEA2</accession>
<dbReference type="GO" id="GO:0016757">
    <property type="term" value="F:glycosyltransferase activity"/>
    <property type="evidence" value="ECO:0007669"/>
    <property type="project" value="UniProtKB-KW"/>
</dbReference>
<dbReference type="SUPFAM" id="SSF53448">
    <property type="entry name" value="Nucleotide-diphospho-sugar transferases"/>
    <property type="match status" value="1"/>
</dbReference>
<keyword evidence="3" id="KW-0808">Transferase</keyword>
<feature type="domain" description="Glycosyltransferase 2-like" evidence="4">
    <location>
        <begin position="5"/>
        <end position="151"/>
    </location>
</feature>
<dbReference type="AlphaFoldDB" id="A0A5J4PEA2"/>
<dbReference type="EMBL" id="SNRY01009607">
    <property type="protein sequence ID" value="KAA6306833.1"/>
    <property type="molecule type" value="Genomic_DNA"/>
</dbReference>
<dbReference type="Pfam" id="PF00535">
    <property type="entry name" value="Glycos_transf_2"/>
    <property type="match status" value="1"/>
</dbReference>
<dbReference type="InterPro" id="IPR001173">
    <property type="entry name" value="Glyco_trans_2-like"/>
</dbReference>
<gene>
    <name evidence="5" type="ORF">EZS27_041503</name>
</gene>
<sequence length="231" mass="27044">KPLISVVMATFNEPVEYITASIKSILEQTYSNLEFIIADDSINIDTIEAINSFAKDKRIKIIRKNYRMGFVKALNEGLKVAKGEYIARMDGDDISEKNRLYTQLKFLESHKDIDVLGGAMNIINENENIISKRNYPINNIWLLIWTIFRNPLAHPSVMFRRKIIDLNFFYDESFCKAEDLEFWLRLRKNNFKITNISQVLLNYRVVGDLSTKRIGENFKFNYKARIKNLSI</sequence>
<comment type="caution">
    <text evidence="5">The sequence shown here is derived from an EMBL/GenBank/DDBJ whole genome shotgun (WGS) entry which is preliminary data.</text>
</comment>
<feature type="non-terminal residue" evidence="5">
    <location>
        <position position="1"/>
    </location>
</feature>
<dbReference type="InterPro" id="IPR029044">
    <property type="entry name" value="Nucleotide-diphossugar_trans"/>
</dbReference>
<proteinExistence type="inferred from homology"/>
<evidence type="ECO:0000256" key="2">
    <source>
        <dbReference type="ARBA" id="ARBA00022676"/>
    </source>
</evidence>
<dbReference type="PANTHER" id="PTHR43685:SF5">
    <property type="entry name" value="GLYCOSYLTRANSFERASE EPSE-RELATED"/>
    <property type="match status" value="1"/>
</dbReference>
<name>A0A5J4PEA2_9ZZZZ</name>
<evidence type="ECO:0000256" key="3">
    <source>
        <dbReference type="ARBA" id="ARBA00022679"/>
    </source>
</evidence>
<evidence type="ECO:0000259" key="4">
    <source>
        <dbReference type="Pfam" id="PF00535"/>
    </source>
</evidence>
<feature type="non-terminal residue" evidence="5">
    <location>
        <position position="231"/>
    </location>
</feature>
<dbReference type="PANTHER" id="PTHR43685">
    <property type="entry name" value="GLYCOSYLTRANSFERASE"/>
    <property type="match status" value="1"/>
</dbReference>
<organism evidence="5">
    <name type="scientific">termite gut metagenome</name>
    <dbReference type="NCBI Taxonomy" id="433724"/>
    <lineage>
        <taxon>unclassified sequences</taxon>
        <taxon>metagenomes</taxon>
        <taxon>organismal metagenomes</taxon>
    </lineage>
</organism>
<evidence type="ECO:0000313" key="5">
    <source>
        <dbReference type="EMBL" id="KAA6306833.1"/>
    </source>
</evidence>
<evidence type="ECO:0000256" key="1">
    <source>
        <dbReference type="ARBA" id="ARBA00006739"/>
    </source>
</evidence>